<dbReference type="GO" id="GO:0003723">
    <property type="term" value="F:RNA binding"/>
    <property type="evidence" value="ECO:0007669"/>
    <property type="project" value="UniProtKB-UniRule"/>
</dbReference>
<accession>H0UK31</accession>
<gene>
    <name evidence="3" type="primary">khpA</name>
    <name evidence="4" type="ORF">JonanDRAFT_0646</name>
</gene>
<dbReference type="Proteomes" id="UP000003806">
    <property type="component" value="Chromosome"/>
</dbReference>
<dbReference type="GO" id="GO:0005737">
    <property type="term" value="C:cytoplasm"/>
    <property type="evidence" value="ECO:0007669"/>
    <property type="project" value="UniProtKB-SubCell"/>
</dbReference>
<dbReference type="SUPFAM" id="SSF54814">
    <property type="entry name" value="Prokaryotic type KH domain (KH-domain type II)"/>
    <property type="match status" value="1"/>
</dbReference>
<evidence type="ECO:0000313" key="4">
    <source>
        <dbReference type="EMBL" id="EHM13041.1"/>
    </source>
</evidence>
<dbReference type="PROSITE" id="PS50084">
    <property type="entry name" value="KH_TYPE_1"/>
    <property type="match status" value="1"/>
</dbReference>
<organism evidence="4 5">
    <name type="scientific">Jonquetella anthropi DSM 22815</name>
    <dbReference type="NCBI Taxonomy" id="885272"/>
    <lineage>
        <taxon>Bacteria</taxon>
        <taxon>Thermotogati</taxon>
        <taxon>Synergistota</taxon>
        <taxon>Synergistia</taxon>
        <taxon>Synergistales</taxon>
        <taxon>Dethiosulfovibrionaceae</taxon>
        <taxon>Jonquetella</taxon>
    </lineage>
</organism>
<dbReference type="InterPro" id="IPR015946">
    <property type="entry name" value="KH_dom-like_a/b"/>
</dbReference>
<protein>
    <recommendedName>
        <fullName evidence="3">RNA-binding protein KhpA</fullName>
    </recommendedName>
    <alternativeName>
        <fullName evidence="3">KH-domain protein A</fullName>
    </alternativeName>
</protein>
<comment type="subunit">
    <text evidence="3">Forms a complex with KhpB.</text>
</comment>
<keyword evidence="2 3" id="KW-0694">RNA-binding</keyword>
<proteinExistence type="inferred from homology"/>
<dbReference type="Pfam" id="PF13083">
    <property type="entry name" value="KH_KhpA-B"/>
    <property type="match status" value="1"/>
</dbReference>
<dbReference type="HAMAP" id="MF_00088">
    <property type="entry name" value="KhpA"/>
    <property type="match status" value="1"/>
</dbReference>
<evidence type="ECO:0000256" key="2">
    <source>
        <dbReference type="ARBA" id="ARBA00022884"/>
    </source>
</evidence>
<sequence>MVDYKALVEFVVRELVTQPDQVSVSVTDRDGRQLVDIAVASDDMGRVIGRRGSTIGAIRQLVGVAAAKAGDAVDVDIIG</sequence>
<evidence type="ECO:0000256" key="3">
    <source>
        <dbReference type="HAMAP-Rule" id="MF_00088"/>
    </source>
</evidence>
<reference evidence="4 5" key="1">
    <citation type="submission" date="2011-11" db="EMBL/GenBank/DDBJ databases">
        <title>The Noncontiguous Finished genome of Jonquetella anthropi DSM 22815.</title>
        <authorList>
            <consortium name="US DOE Joint Genome Institute (JGI-PGF)"/>
            <person name="Lucas S."/>
            <person name="Copeland A."/>
            <person name="Lapidus A."/>
            <person name="Glavina del Rio T."/>
            <person name="Dalin E."/>
            <person name="Tice H."/>
            <person name="Bruce D."/>
            <person name="Goodwin L."/>
            <person name="Pitluck S."/>
            <person name="Peters L."/>
            <person name="Mikhailova N."/>
            <person name="Held B."/>
            <person name="Kyrpides N."/>
            <person name="Mavromatis K."/>
            <person name="Ivanova N."/>
            <person name="Markowitz V."/>
            <person name="Cheng J.-F."/>
            <person name="Hugenholtz P."/>
            <person name="Woyke T."/>
            <person name="Wu D."/>
            <person name="Gronow S."/>
            <person name="Wellnitz S."/>
            <person name="Brambilla E."/>
            <person name="Klenk H.-P."/>
            <person name="Eisen J.A."/>
        </authorList>
    </citation>
    <scope>NUCLEOTIDE SEQUENCE [LARGE SCALE GENOMIC DNA]</scope>
    <source>
        <strain evidence="4 5">DSM 22815</strain>
    </source>
</reference>
<dbReference type="GO" id="GO:0009252">
    <property type="term" value="P:peptidoglycan biosynthetic process"/>
    <property type="evidence" value="ECO:0007669"/>
    <property type="project" value="UniProtKB-UniRule"/>
</dbReference>
<comment type="subcellular location">
    <subcellularLocation>
        <location evidence="3">Cytoplasm</location>
    </subcellularLocation>
</comment>
<dbReference type="PANTHER" id="PTHR34654:SF1">
    <property type="entry name" value="RNA-BINDING PROTEIN KHPA"/>
    <property type="match status" value="1"/>
</dbReference>
<keyword evidence="3" id="KW-0143">Chaperone</keyword>
<dbReference type="GO" id="GO:0008360">
    <property type="term" value="P:regulation of cell shape"/>
    <property type="evidence" value="ECO:0007669"/>
    <property type="project" value="UniProtKB-KW"/>
</dbReference>
<dbReference type="OrthoDB" id="5911at2"/>
<keyword evidence="3" id="KW-0133">Cell shape</keyword>
<dbReference type="EMBL" id="CM001376">
    <property type="protein sequence ID" value="EHM13041.1"/>
    <property type="molecule type" value="Genomic_DNA"/>
</dbReference>
<dbReference type="InterPro" id="IPR020627">
    <property type="entry name" value="KhpA"/>
</dbReference>
<dbReference type="InterPro" id="IPR009019">
    <property type="entry name" value="KH_sf_prok-type"/>
</dbReference>
<dbReference type="STRING" id="885272.JonanDRAFT_0646"/>
<keyword evidence="3" id="KW-0961">Cell wall biogenesis/degradation</keyword>
<comment type="similarity">
    <text evidence="3">Belongs to the KhpA RNA-binding protein family.</text>
</comment>
<dbReference type="eggNOG" id="COG1837">
    <property type="taxonomic scope" value="Bacteria"/>
</dbReference>
<dbReference type="RefSeq" id="WP_008520911.1">
    <property type="nucleotide sequence ID" value="NZ_CM001376.1"/>
</dbReference>
<name>H0UK31_9BACT</name>
<evidence type="ECO:0000256" key="1">
    <source>
        <dbReference type="ARBA" id="ARBA00022490"/>
    </source>
</evidence>
<dbReference type="AlphaFoldDB" id="H0UK31"/>
<comment type="function">
    <text evidence="3">A probable RNA chaperone. Forms a complex with KhpB which binds to cellular RNA and controls its expression. Plays a role in peptidoglycan (PG) homeostasis and cell length regulation.</text>
</comment>
<dbReference type="PANTHER" id="PTHR34654">
    <property type="entry name" value="UPF0109 PROTEIN SCO5592"/>
    <property type="match status" value="1"/>
</dbReference>
<dbReference type="GO" id="GO:0071555">
    <property type="term" value="P:cell wall organization"/>
    <property type="evidence" value="ECO:0007669"/>
    <property type="project" value="UniProtKB-KW"/>
</dbReference>
<dbReference type="CDD" id="cd22533">
    <property type="entry name" value="KH-II_YlqC-like"/>
    <property type="match status" value="1"/>
</dbReference>
<dbReference type="HOGENOM" id="CLU_132074_1_1_0"/>
<dbReference type="Gene3D" id="3.30.300.20">
    <property type="match status" value="1"/>
</dbReference>
<keyword evidence="1 3" id="KW-0963">Cytoplasm</keyword>
<evidence type="ECO:0000313" key="5">
    <source>
        <dbReference type="Proteomes" id="UP000003806"/>
    </source>
</evidence>
<keyword evidence="5" id="KW-1185">Reference proteome</keyword>